<dbReference type="InterPro" id="IPR000068">
    <property type="entry name" value="GPCR_3_Ca_sens_rcpt-rel"/>
</dbReference>
<evidence type="ECO:0000256" key="8">
    <source>
        <dbReference type="ARBA" id="ARBA00023136"/>
    </source>
</evidence>
<dbReference type="InterPro" id="IPR011500">
    <property type="entry name" value="GPCR_3_9-Cys_dom"/>
</dbReference>
<evidence type="ECO:0000256" key="12">
    <source>
        <dbReference type="SAM" id="Phobius"/>
    </source>
</evidence>
<dbReference type="InterPro" id="IPR000337">
    <property type="entry name" value="GPCR_3"/>
</dbReference>
<dbReference type="PANTHER" id="PTHR24061">
    <property type="entry name" value="CALCIUM-SENSING RECEPTOR-RELATED"/>
    <property type="match status" value="1"/>
</dbReference>
<keyword evidence="5" id="KW-0732">Signal</keyword>
<keyword evidence="8 12" id="KW-0472">Membrane</keyword>
<feature type="transmembrane region" description="Helical" evidence="12">
    <location>
        <begin position="694"/>
        <end position="714"/>
    </location>
</feature>
<dbReference type="Proteomes" id="UP000515156">
    <property type="component" value="Chromosome 14"/>
</dbReference>
<evidence type="ECO:0000313" key="15">
    <source>
        <dbReference type="RefSeq" id="XP_030043939.1"/>
    </source>
</evidence>
<feature type="transmembrane region" description="Helical" evidence="12">
    <location>
        <begin position="537"/>
        <end position="558"/>
    </location>
</feature>
<protein>
    <submittedName>
        <fullName evidence="15">Vomeronasal type-2 receptor 26-like</fullName>
    </submittedName>
</protein>
<dbReference type="GO" id="GO:0005886">
    <property type="term" value="C:plasma membrane"/>
    <property type="evidence" value="ECO:0007669"/>
    <property type="project" value="UniProtKB-SubCell"/>
</dbReference>
<dbReference type="InterPro" id="IPR004073">
    <property type="entry name" value="GPCR_3_vmron_rcpt_2"/>
</dbReference>
<evidence type="ECO:0000256" key="3">
    <source>
        <dbReference type="ARBA" id="ARBA00022475"/>
    </source>
</evidence>
<keyword evidence="7" id="KW-0297">G-protein coupled receptor</keyword>
<feature type="domain" description="G-protein coupled receptors family 3 profile" evidence="13">
    <location>
        <begin position="500"/>
        <end position="763"/>
    </location>
</feature>
<evidence type="ECO:0000256" key="10">
    <source>
        <dbReference type="ARBA" id="ARBA00023180"/>
    </source>
</evidence>
<dbReference type="InterPro" id="IPR017979">
    <property type="entry name" value="GPCR_3_CS"/>
</dbReference>
<dbReference type="Gene3D" id="3.40.50.2300">
    <property type="match status" value="2"/>
</dbReference>
<dbReference type="InterPro" id="IPR001828">
    <property type="entry name" value="ANF_lig-bd_rcpt"/>
</dbReference>
<dbReference type="InterPro" id="IPR017978">
    <property type="entry name" value="GPCR_3_C"/>
</dbReference>
<keyword evidence="9" id="KW-0675">Receptor</keyword>
<keyword evidence="11" id="KW-0807">Transducer</keyword>
<evidence type="ECO:0000256" key="1">
    <source>
        <dbReference type="ARBA" id="ARBA00004651"/>
    </source>
</evidence>
<dbReference type="CDD" id="cd15283">
    <property type="entry name" value="7tmC_V2R_pheromone"/>
    <property type="match status" value="1"/>
</dbReference>
<dbReference type="Pfam" id="PF01094">
    <property type="entry name" value="ANF_receptor"/>
    <property type="match status" value="1"/>
</dbReference>
<feature type="transmembrane region" description="Helical" evidence="12">
    <location>
        <begin position="570"/>
        <end position="594"/>
    </location>
</feature>
<dbReference type="PRINTS" id="PR00248">
    <property type="entry name" value="GPCRMGR"/>
</dbReference>
<reference evidence="15" key="1">
    <citation type="submission" date="2025-08" db="UniProtKB">
        <authorList>
            <consortium name="RefSeq"/>
        </authorList>
    </citation>
    <scope>IDENTIFICATION</scope>
</reference>
<evidence type="ECO:0000256" key="11">
    <source>
        <dbReference type="ARBA" id="ARBA00023224"/>
    </source>
</evidence>
<feature type="transmembrane region" description="Helical" evidence="12">
    <location>
        <begin position="614"/>
        <end position="637"/>
    </location>
</feature>
<dbReference type="FunFam" id="2.10.50.30:FF:000002">
    <property type="entry name" value="Vomeronasal 2 receptor, h1"/>
    <property type="match status" value="1"/>
</dbReference>
<evidence type="ECO:0000256" key="5">
    <source>
        <dbReference type="ARBA" id="ARBA00022729"/>
    </source>
</evidence>
<evidence type="ECO:0000256" key="7">
    <source>
        <dbReference type="ARBA" id="ARBA00023040"/>
    </source>
</evidence>
<gene>
    <name evidence="15" type="primary">LOC115458218</name>
</gene>
<dbReference type="PANTHER" id="PTHR24061:SF599">
    <property type="entry name" value="G-PROTEIN COUPLED RECEPTORS FAMILY 3 PROFILE DOMAIN-CONTAINING PROTEIN"/>
    <property type="match status" value="1"/>
</dbReference>
<dbReference type="PRINTS" id="PR01535">
    <property type="entry name" value="VOMERONASL2R"/>
</dbReference>
<evidence type="ECO:0000259" key="13">
    <source>
        <dbReference type="PROSITE" id="PS50259"/>
    </source>
</evidence>
<keyword evidence="4 12" id="KW-0812">Transmembrane</keyword>
<name>A0A6P7X1B4_9AMPH</name>
<dbReference type="FunFam" id="3.40.50.2300:FF:000728">
    <property type="entry name" value="Uncharacterized protein"/>
    <property type="match status" value="1"/>
</dbReference>
<sequence>MTVYAFVSRCQKNVWDAGDEIHKNYFKEGDLILGGIITISFPTWNKSLSFTNLNKTGSCKLNSAFSFFQHLHTFYFAIDEINQNAEILPNITLGFHIIDSCSDAWFSLCGVMRLLSGQEIPVPGYTCHLKSHVVGFIGRLPSLASHAIARLIGIYRYPQISYGLTETSLNEHVEFPYFYHSFPNDYSHYYGLTPLLRLFGWSWVGILTSSDENDKMYCEELKRMIIRSGGCVDFLESFPNPFISSSEEISKRKYQIFNKIYKSKANVFIIHTTDILTIEMFCAISYNIINSKLFIFSAETSSLKTITIYTEPAICTSLNGSLRLIVPKGDIPGFKHFLQHLNTSLSSFFMGTALFGCNISSDNNDCIESEPLSNTDGSSFDLDQFQFSHSLYNMIYALAHALHNLYTAKSQFGNSLKMEFKPWQVLRSVCSESCTPGYRIVINREKPVCCFDCVPCSEGEYSNTTDAENCMKCPEDQWPNEKKDRCLPRVIEFLSYDDPLGAVLSSISILSFIITALVLGIFIKYRDTPVVKANNRNLSYMLLISLMLSFLCSLVFIGQPGTLTCLLRQSAFGIIFTIAVSSVLAKTVTVVIAFSANKPGSRLRKWVGTRVSRYLVLLCTFGEIVISSMWLLIAPPFPEYDTQSVTGKMILQCNEGSIIAFYSVIGYIGFLALLSFIVAFLVRKVPDSFNEARFITFSMLVFCSVWVPFIPSYLSTKGKYMVAVEIFAILASSAGLLGCIFTPKCYIILLRPDLNTRGHLIGK</sequence>
<dbReference type="InterPro" id="IPR028082">
    <property type="entry name" value="Peripla_BP_I"/>
</dbReference>
<dbReference type="Pfam" id="PF00003">
    <property type="entry name" value="7tm_3"/>
    <property type="match status" value="1"/>
</dbReference>
<dbReference type="OrthoDB" id="5984008at2759"/>
<comment type="subcellular location">
    <subcellularLocation>
        <location evidence="1">Cell membrane</location>
        <topology evidence="1">Multi-pass membrane protein</topology>
    </subcellularLocation>
</comment>
<feature type="transmembrane region" description="Helical" evidence="12">
    <location>
        <begin position="500"/>
        <end position="525"/>
    </location>
</feature>
<dbReference type="Pfam" id="PF07562">
    <property type="entry name" value="NCD3G"/>
    <property type="match status" value="1"/>
</dbReference>
<organism evidence="14 15">
    <name type="scientific">Microcaecilia unicolor</name>
    <dbReference type="NCBI Taxonomy" id="1415580"/>
    <lineage>
        <taxon>Eukaryota</taxon>
        <taxon>Metazoa</taxon>
        <taxon>Chordata</taxon>
        <taxon>Craniata</taxon>
        <taxon>Vertebrata</taxon>
        <taxon>Euteleostomi</taxon>
        <taxon>Amphibia</taxon>
        <taxon>Gymnophiona</taxon>
        <taxon>Siphonopidae</taxon>
        <taxon>Microcaecilia</taxon>
    </lineage>
</organism>
<evidence type="ECO:0000256" key="4">
    <source>
        <dbReference type="ARBA" id="ARBA00022692"/>
    </source>
</evidence>
<evidence type="ECO:0000256" key="9">
    <source>
        <dbReference type="ARBA" id="ARBA00023170"/>
    </source>
</evidence>
<dbReference type="RefSeq" id="XP_030043939.1">
    <property type="nucleotide sequence ID" value="XM_030188079.1"/>
</dbReference>
<proteinExistence type="inferred from homology"/>
<feature type="transmembrane region" description="Helical" evidence="12">
    <location>
        <begin position="720"/>
        <end position="741"/>
    </location>
</feature>
<dbReference type="InParanoid" id="A0A6P7X1B4"/>
<feature type="transmembrane region" description="Helical" evidence="12">
    <location>
        <begin position="657"/>
        <end position="682"/>
    </location>
</feature>
<evidence type="ECO:0000256" key="6">
    <source>
        <dbReference type="ARBA" id="ARBA00022989"/>
    </source>
</evidence>
<dbReference type="GO" id="GO:0004930">
    <property type="term" value="F:G protein-coupled receptor activity"/>
    <property type="evidence" value="ECO:0007669"/>
    <property type="project" value="UniProtKB-KW"/>
</dbReference>
<comment type="similarity">
    <text evidence="2">Belongs to the G-protein coupled receptor 3 family.</text>
</comment>
<keyword evidence="14" id="KW-1185">Reference proteome</keyword>
<dbReference type="SUPFAM" id="SSF53822">
    <property type="entry name" value="Periplasmic binding protein-like I"/>
    <property type="match status" value="1"/>
</dbReference>
<keyword evidence="10" id="KW-0325">Glycoprotein</keyword>
<dbReference type="AlphaFoldDB" id="A0A6P7X1B4"/>
<keyword evidence="3" id="KW-1003">Cell membrane</keyword>
<dbReference type="PROSITE" id="PS00980">
    <property type="entry name" value="G_PROTEIN_RECEP_F3_2"/>
    <property type="match status" value="1"/>
</dbReference>
<evidence type="ECO:0000256" key="2">
    <source>
        <dbReference type="ARBA" id="ARBA00007242"/>
    </source>
</evidence>
<dbReference type="PROSITE" id="PS50259">
    <property type="entry name" value="G_PROTEIN_RECEP_F3_4"/>
    <property type="match status" value="1"/>
</dbReference>
<accession>A0A6P7X1B4</accession>
<evidence type="ECO:0000313" key="14">
    <source>
        <dbReference type="Proteomes" id="UP000515156"/>
    </source>
</evidence>
<keyword evidence="6 12" id="KW-1133">Transmembrane helix</keyword>
<dbReference type="KEGG" id="muo:115458218"/>
<dbReference type="GeneID" id="115458218"/>